<dbReference type="InterPro" id="IPR027417">
    <property type="entry name" value="P-loop_NTPase"/>
</dbReference>
<dbReference type="InterPro" id="IPR002611">
    <property type="entry name" value="IstB_ATP-bd"/>
</dbReference>
<dbReference type="EMBL" id="JADOFV010000001">
    <property type="protein sequence ID" value="MBF7126737.1"/>
    <property type="molecule type" value="Genomic_DNA"/>
</dbReference>
<reference evidence="3" key="2">
    <citation type="submission" date="2019-12" db="EMBL/GenBank/DDBJ databases">
        <title>SpeciesPrimer: A bioinformatics pipeline dedicated to the design of qPCR primers for the quantification of bacterial species.</title>
        <authorList>
            <person name="Dreier M."/>
            <person name="Berthoud H."/>
            <person name="Shani N."/>
            <person name="Wechsler D."/>
            <person name="Junier P."/>
        </authorList>
    </citation>
    <scope>NUCLEOTIDE SEQUENCE</scope>
    <source>
        <strain evidence="3">FAM13073</strain>
    </source>
</reference>
<dbReference type="NCBIfam" id="NF006505">
    <property type="entry name" value="PRK08939.1"/>
    <property type="match status" value="1"/>
</dbReference>
<dbReference type="Proteomes" id="UP000472573">
    <property type="component" value="Unassembled WGS sequence"/>
</dbReference>
<reference evidence="4" key="4">
    <citation type="submission" date="2020-11" db="EMBL/GenBank/DDBJ databases">
        <title>Antibiotic susceptibility profiles of Pediococcus pentosaceus from various origins and their implications for the safety assessment of strains with food-technology applications.</title>
        <authorList>
            <person name="Shani N."/>
            <person name="Oberhaensli S."/>
            <person name="Arias E."/>
        </authorList>
    </citation>
    <scope>NUCLEOTIDE SEQUENCE</scope>
    <source>
        <strain evidence="4">FAM 19164</strain>
    </source>
</reference>
<dbReference type="EMBL" id="WENB01000001">
    <property type="protein sequence ID" value="KAF0414812.1"/>
    <property type="molecule type" value="Genomic_DNA"/>
</dbReference>
<feature type="domain" description="IstB-like ATP-binding" evidence="1">
    <location>
        <begin position="100"/>
        <end position="268"/>
    </location>
</feature>
<keyword evidence="5" id="KW-1185">Reference proteome</keyword>
<dbReference type="PANTHER" id="PTHR30050:SF8">
    <property type="entry name" value="PRIMOSOMAL PROTEIN DNAI"/>
    <property type="match status" value="1"/>
</dbReference>
<accession>A0A6L5A2U9</accession>
<gene>
    <name evidence="4" type="primary">dnaI</name>
    <name evidence="3" type="ORF">GBO79_00375</name>
    <name evidence="4" type="ORF">ITQ97_02645</name>
</gene>
<evidence type="ECO:0000259" key="2">
    <source>
        <dbReference type="Pfam" id="PF07319"/>
    </source>
</evidence>
<dbReference type="InterPro" id="IPR009928">
    <property type="entry name" value="DnaI_N"/>
</dbReference>
<organism evidence="4 6">
    <name type="scientific">Pediococcus pentosaceus</name>
    <dbReference type="NCBI Taxonomy" id="1255"/>
    <lineage>
        <taxon>Bacteria</taxon>
        <taxon>Bacillati</taxon>
        <taxon>Bacillota</taxon>
        <taxon>Bacilli</taxon>
        <taxon>Lactobacillales</taxon>
        <taxon>Lactobacillaceae</taxon>
        <taxon>Pediococcus</taxon>
    </lineage>
</organism>
<dbReference type="Proteomes" id="UP000743107">
    <property type="component" value="Unassembled WGS sequence"/>
</dbReference>
<feature type="domain" description="Primosomal DnaI N-terminal" evidence="2">
    <location>
        <begin position="1"/>
        <end position="93"/>
    </location>
</feature>
<dbReference type="Gene3D" id="3.40.50.300">
    <property type="entry name" value="P-loop containing nucleotide triphosphate hydrolases"/>
    <property type="match status" value="1"/>
</dbReference>
<dbReference type="PANTHER" id="PTHR30050">
    <property type="entry name" value="CHROMOSOMAL REPLICATION INITIATOR PROTEIN DNAA"/>
    <property type="match status" value="1"/>
</dbReference>
<dbReference type="Pfam" id="PF01695">
    <property type="entry name" value="IstB_IS21"/>
    <property type="match status" value="1"/>
</dbReference>
<dbReference type="CDD" id="cd00009">
    <property type="entry name" value="AAA"/>
    <property type="match status" value="1"/>
</dbReference>
<dbReference type="GO" id="GO:0005524">
    <property type="term" value="F:ATP binding"/>
    <property type="evidence" value="ECO:0007669"/>
    <property type="project" value="InterPro"/>
</dbReference>
<dbReference type="GO" id="GO:0006260">
    <property type="term" value="P:DNA replication"/>
    <property type="evidence" value="ECO:0007669"/>
    <property type="project" value="TreeGrafter"/>
</dbReference>
<dbReference type="AlphaFoldDB" id="A0A6L5A2U9"/>
<evidence type="ECO:0000313" key="6">
    <source>
        <dbReference type="Proteomes" id="UP000743107"/>
    </source>
</evidence>
<name>A0A6L5A2U9_PEDPE</name>
<reference evidence="3" key="1">
    <citation type="submission" date="2019-10" db="EMBL/GenBank/DDBJ databases">
        <authorList>
            <person name="Irmler S."/>
            <person name="Berthoud H."/>
            <person name="Roetschi A."/>
            <person name="Arias E."/>
            <person name="Shani N."/>
            <person name="Wuethrich D."/>
            <person name="Bruggmann R."/>
        </authorList>
    </citation>
    <scope>NUCLEOTIDE SEQUENCE</scope>
    <source>
        <strain evidence="3">FAM13073</strain>
    </source>
</reference>
<evidence type="ECO:0000313" key="4">
    <source>
        <dbReference type="EMBL" id="MBF7126737.1"/>
    </source>
</evidence>
<sequence length="309" mass="35396">MENVREILQELMSKRKLDQRFNNVMKSVYSDPEVISFCEEHQDELSKEAIERGAAKLYEFVSERNKIKNNQATFLPGYQPELVLSNHLIDIEYVPTKQTHLLEQERHRKALVKSISMPKLIRHASLEGYYQEPERTDALAKTLAFVNEYLERPQDWHKGLYLTGSFGVGKTYLMGAMGNALADEGYSTTIVHFPSLAVELKNAIGSSNTIQTKIDAIKKAPILVIDDIGADSISSWIRDDVLGVILEYRMQEELPTFFTSNFSMGQLEREHLTVNQRGEAEPLKAKRLMERIKFLSEEVSMTGKNHRQD</sequence>
<protein>
    <submittedName>
        <fullName evidence="4">Primosomal protein DnaI</fullName>
    </submittedName>
</protein>
<evidence type="ECO:0000313" key="5">
    <source>
        <dbReference type="Proteomes" id="UP000472573"/>
    </source>
</evidence>
<dbReference type="RefSeq" id="WP_141822543.1">
    <property type="nucleotide sequence ID" value="NZ_CP023655.1"/>
</dbReference>
<evidence type="ECO:0000313" key="3">
    <source>
        <dbReference type="EMBL" id="KAF0414812.1"/>
    </source>
</evidence>
<reference evidence="5" key="3">
    <citation type="submission" date="2020-03" db="EMBL/GenBank/DDBJ databases">
        <title>SpeciesPrimer: A bioinformatics pipeline dedicated to the design of qPCR primers for the quantification of bacterial species.</title>
        <authorList>
            <person name="Dreier M."/>
            <person name="Berthoud H."/>
            <person name="Shani N."/>
            <person name="Wechsler D."/>
            <person name="Junier P."/>
        </authorList>
    </citation>
    <scope>NUCLEOTIDE SEQUENCE [LARGE SCALE GENOMIC DNA]</scope>
    <source>
        <strain evidence="5">FAM13073</strain>
    </source>
</reference>
<evidence type="ECO:0000259" key="1">
    <source>
        <dbReference type="Pfam" id="PF01695"/>
    </source>
</evidence>
<dbReference type="SUPFAM" id="SSF52540">
    <property type="entry name" value="P-loop containing nucleoside triphosphate hydrolases"/>
    <property type="match status" value="1"/>
</dbReference>
<proteinExistence type="predicted"/>
<dbReference type="Pfam" id="PF07319">
    <property type="entry name" value="DnaI_N"/>
    <property type="match status" value="1"/>
</dbReference>
<comment type="caution">
    <text evidence="4">The sequence shown here is derived from an EMBL/GenBank/DDBJ whole genome shotgun (WGS) entry which is preliminary data.</text>
</comment>